<sequence>MADTHPHKKHIFRCHVEPLPIQNDDDVKEQLIPPPVHAAIKFRYKFKRYQALIMLGDQDHTGKPAILDRHEENKESTCQLLLSELECFNIAFTLLSPELSRLGVRRRWIKGIVKRLVNCAHKVGTQIVQDSNCERKVGVLVPIEVELLRFRSKWMCDNHVCLRQGERKSAMKMLLKSFRVKDYDNQSHCCCAICLEEFGVGTTAVRVPCLHEFHPKCIQTWLLKNSSCPVCRFLMPLP</sequence>
<dbReference type="InterPro" id="IPR013083">
    <property type="entry name" value="Znf_RING/FYVE/PHD"/>
</dbReference>
<evidence type="ECO:0000313" key="3">
    <source>
        <dbReference type="EMBL" id="GMN41802.1"/>
    </source>
</evidence>
<gene>
    <name evidence="3" type="ORF">TIFTF001_011014</name>
</gene>
<dbReference type="GO" id="GO:0006511">
    <property type="term" value="P:ubiquitin-dependent protein catabolic process"/>
    <property type="evidence" value="ECO:0007669"/>
    <property type="project" value="TreeGrafter"/>
</dbReference>
<dbReference type="PANTHER" id="PTHR22765:SF411">
    <property type="entry name" value="OS02G0248440 PROTEIN"/>
    <property type="match status" value="1"/>
</dbReference>
<evidence type="ECO:0000256" key="1">
    <source>
        <dbReference type="PROSITE-ProRule" id="PRU00175"/>
    </source>
</evidence>
<dbReference type="PANTHER" id="PTHR22765">
    <property type="entry name" value="RING FINGER AND PROTEASE ASSOCIATED DOMAIN-CONTAINING"/>
    <property type="match status" value="1"/>
</dbReference>
<dbReference type="InterPro" id="IPR051826">
    <property type="entry name" value="E3_ubiquitin-ligase_domain"/>
</dbReference>
<keyword evidence="1" id="KW-0863">Zinc-finger</keyword>
<name>A0AA88D500_FICCA</name>
<organism evidence="3 4">
    <name type="scientific">Ficus carica</name>
    <name type="common">Common fig</name>
    <dbReference type="NCBI Taxonomy" id="3494"/>
    <lineage>
        <taxon>Eukaryota</taxon>
        <taxon>Viridiplantae</taxon>
        <taxon>Streptophyta</taxon>
        <taxon>Embryophyta</taxon>
        <taxon>Tracheophyta</taxon>
        <taxon>Spermatophyta</taxon>
        <taxon>Magnoliopsida</taxon>
        <taxon>eudicotyledons</taxon>
        <taxon>Gunneridae</taxon>
        <taxon>Pentapetalae</taxon>
        <taxon>rosids</taxon>
        <taxon>fabids</taxon>
        <taxon>Rosales</taxon>
        <taxon>Moraceae</taxon>
        <taxon>Ficeae</taxon>
        <taxon>Ficus</taxon>
    </lineage>
</organism>
<keyword evidence="1" id="KW-0862">Zinc</keyword>
<keyword evidence="1" id="KW-0479">Metal-binding</keyword>
<keyword evidence="4" id="KW-1185">Reference proteome</keyword>
<evidence type="ECO:0000259" key="2">
    <source>
        <dbReference type="PROSITE" id="PS50089"/>
    </source>
</evidence>
<dbReference type="Proteomes" id="UP001187192">
    <property type="component" value="Unassembled WGS sequence"/>
</dbReference>
<dbReference type="AlphaFoldDB" id="A0AA88D500"/>
<dbReference type="GO" id="GO:0008270">
    <property type="term" value="F:zinc ion binding"/>
    <property type="evidence" value="ECO:0007669"/>
    <property type="project" value="UniProtKB-KW"/>
</dbReference>
<dbReference type="SUPFAM" id="SSF57850">
    <property type="entry name" value="RING/U-box"/>
    <property type="match status" value="1"/>
</dbReference>
<comment type="caution">
    <text evidence="3">The sequence shown here is derived from an EMBL/GenBank/DDBJ whole genome shotgun (WGS) entry which is preliminary data.</text>
</comment>
<accession>A0AA88D500</accession>
<proteinExistence type="predicted"/>
<dbReference type="GO" id="GO:0061630">
    <property type="term" value="F:ubiquitin protein ligase activity"/>
    <property type="evidence" value="ECO:0007669"/>
    <property type="project" value="TreeGrafter"/>
</dbReference>
<dbReference type="PROSITE" id="PS50089">
    <property type="entry name" value="ZF_RING_2"/>
    <property type="match status" value="1"/>
</dbReference>
<dbReference type="Gene3D" id="3.30.40.10">
    <property type="entry name" value="Zinc/RING finger domain, C3HC4 (zinc finger)"/>
    <property type="match status" value="1"/>
</dbReference>
<dbReference type="EMBL" id="BTGU01000013">
    <property type="protein sequence ID" value="GMN41802.1"/>
    <property type="molecule type" value="Genomic_DNA"/>
</dbReference>
<dbReference type="Pfam" id="PF13639">
    <property type="entry name" value="zf-RING_2"/>
    <property type="match status" value="1"/>
</dbReference>
<evidence type="ECO:0000313" key="4">
    <source>
        <dbReference type="Proteomes" id="UP001187192"/>
    </source>
</evidence>
<protein>
    <recommendedName>
        <fullName evidence="2">RING-type domain-containing protein</fullName>
    </recommendedName>
</protein>
<dbReference type="InterPro" id="IPR001841">
    <property type="entry name" value="Znf_RING"/>
</dbReference>
<dbReference type="SMART" id="SM00184">
    <property type="entry name" value="RING"/>
    <property type="match status" value="1"/>
</dbReference>
<feature type="domain" description="RING-type" evidence="2">
    <location>
        <begin position="191"/>
        <end position="232"/>
    </location>
</feature>
<dbReference type="CDD" id="cd16454">
    <property type="entry name" value="RING-H2_PA-TM-RING"/>
    <property type="match status" value="1"/>
</dbReference>
<reference evidence="3" key="1">
    <citation type="submission" date="2023-07" db="EMBL/GenBank/DDBJ databases">
        <title>draft genome sequence of fig (Ficus carica).</title>
        <authorList>
            <person name="Takahashi T."/>
            <person name="Nishimura K."/>
        </authorList>
    </citation>
    <scope>NUCLEOTIDE SEQUENCE</scope>
</reference>